<sequence>MKTKLTELLGIKYPVIQGGMAWTSDAVLAAAVSNAGGAGIIGSGGRTVEWTRDEVRKAKSLTDKPFGVNVMLMAPNIAEIIAMLCEEKVAFVTLGAGNPVPHIPAFHAAGIKVIPVVPNVKLAKRIEAAGADAMVIEGMEAGGHIGKQTTMALMENVLPQIKSVPVLVAGGISDGRALAAALLMGAAGVQMGSRFLLTEECPANPAAKEAIVKATDTDSVATGYSRNLGVRCLANAFTDAYTAREIAGAPKEELMAMGTGTNRRGLVEGDVTNGTVMCGQSLNVLNDILPCKDVMERIIAEAKEAIANVQKIEL</sequence>
<comment type="function">
    <text evidence="1">Nitronate monooxygenase that uses molecular oxygen to catalyze the oxidative denitrification of alkyl nitronates. Acts on propionate 3-nitronate (P3N), the presumed physiological substrate. Probably functions in the detoxification of P3N, a metabolic poison produced by plants and fungi as a defense mechanism.</text>
</comment>
<keyword evidence="6" id="KW-0223">Dioxygenase</keyword>
<dbReference type="Pfam" id="PF03060">
    <property type="entry name" value="NMO"/>
    <property type="match status" value="2"/>
</dbReference>
<dbReference type="GO" id="GO:0018580">
    <property type="term" value="F:nitronate monooxygenase activity"/>
    <property type="evidence" value="ECO:0007669"/>
    <property type="project" value="InterPro"/>
</dbReference>
<organism evidence="6 7">
    <name type="scientific">Phascolarctobacterium succinatutens</name>
    <dbReference type="NCBI Taxonomy" id="626940"/>
    <lineage>
        <taxon>Bacteria</taxon>
        <taxon>Bacillati</taxon>
        <taxon>Bacillota</taxon>
        <taxon>Negativicutes</taxon>
        <taxon>Acidaminococcales</taxon>
        <taxon>Acidaminococcaceae</taxon>
        <taxon>Phascolarctobacterium</taxon>
    </lineage>
</organism>
<dbReference type="InterPro" id="IPR013785">
    <property type="entry name" value="Aldolase_TIM"/>
</dbReference>
<dbReference type="CDD" id="cd04730">
    <property type="entry name" value="NPD_like"/>
    <property type="match status" value="1"/>
</dbReference>
<comment type="caution">
    <text evidence="6">The sequence shown here is derived from an EMBL/GenBank/DDBJ whole genome shotgun (WGS) entry which is preliminary data.</text>
</comment>
<accession>A0A1Q6R987</accession>
<dbReference type="PANTHER" id="PTHR32332:SF20">
    <property type="entry name" value="2-NITROPROPANE DIOXYGENASE-LIKE PROTEIN"/>
    <property type="match status" value="1"/>
</dbReference>
<dbReference type="Proteomes" id="UP000186777">
    <property type="component" value="Unassembled WGS sequence"/>
</dbReference>
<name>A0A1Q6R987_9FIRM</name>
<dbReference type="STRING" id="626940.BHW43_02790"/>
<dbReference type="InterPro" id="IPR004136">
    <property type="entry name" value="NMO"/>
</dbReference>
<dbReference type="SUPFAM" id="SSF51412">
    <property type="entry name" value="Inosine monophosphate dehydrogenase (IMPDH)"/>
    <property type="match status" value="1"/>
</dbReference>
<gene>
    <name evidence="6" type="ORF">BHW43_02790</name>
</gene>
<evidence type="ECO:0000256" key="4">
    <source>
        <dbReference type="ARBA" id="ARBA00022643"/>
    </source>
</evidence>
<dbReference type="EMBL" id="MNTG01000006">
    <property type="protein sequence ID" value="OLA38880.1"/>
    <property type="molecule type" value="Genomic_DNA"/>
</dbReference>
<dbReference type="AlphaFoldDB" id="A0A1Q6R987"/>
<keyword evidence="3" id="KW-0285">Flavoprotein</keyword>
<keyword evidence="4" id="KW-0288">FMN</keyword>
<keyword evidence="5" id="KW-0560">Oxidoreductase</keyword>
<dbReference type="GO" id="GO:0051213">
    <property type="term" value="F:dioxygenase activity"/>
    <property type="evidence" value="ECO:0007669"/>
    <property type="project" value="UniProtKB-KW"/>
</dbReference>
<evidence type="ECO:0000313" key="7">
    <source>
        <dbReference type="Proteomes" id="UP000186777"/>
    </source>
</evidence>
<proteinExistence type="predicted"/>
<evidence type="ECO:0000256" key="5">
    <source>
        <dbReference type="ARBA" id="ARBA00023002"/>
    </source>
</evidence>
<dbReference type="PANTHER" id="PTHR32332">
    <property type="entry name" value="2-NITROPROPANE DIOXYGENASE"/>
    <property type="match status" value="1"/>
</dbReference>
<reference evidence="6 7" key="1">
    <citation type="journal article" date="2016" name="Nat. Biotechnol.">
        <title>Measurement of bacterial replication rates in microbial communities.</title>
        <authorList>
            <person name="Brown C.T."/>
            <person name="Olm M.R."/>
            <person name="Thomas B.C."/>
            <person name="Banfield J.F."/>
        </authorList>
    </citation>
    <scope>NUCLEOTIDE SEQUENCE [LARGE SCALE GENOMIC DNA]</scope>
    <source>
        <strain evidence="6">46_33</strain>
    </source>
</reference>
<evidence type="ECO:0000256" key="1">
    <source>
        <dbReference type="ARBA" id="ARBA00003535"/>
    </source>
</evidence>
<protein>
    <recommendedName>
        <fullName evidence="2">Probable nitronate monooxygenase</fullName>
    </recommendedName>
</protein>
<evidence type="ECO:0000256" key="3">
    <source>
        <dbReference type="ARBA" id="ARBA00022630"/>
    </source>
</evidence>
<dbReference type="Gene3D" id="3.20.20.70">
    <property type="entry name" value="Aldolase class I"/>
    <property type="match status" value="1"/>
</dbReference>
<evidence type="ECO:0000256" key="2">
    <source>
        <dbReference type="ARBA" id="ARBA00013457"/>
    </source>
</evidence>
<dbReference type="RefSeq" id="WP_303679426.1">
    <property type="nucleotide sequence ID" value="NZ_CAMQNL010000037.1"/>
</dbReference>
<evidence type="ECO:0000313" key="6">
    <source>
        <dbReference type="EMBL" id="OLA38880.1"/>
    </source>
</evidence>